<feature type="region of interest" description="Disordered" evidence="6">
    <location>
        <begin position="1"/>
        <end position="24"/>
    </location>
</feature>
<dbReference type="PANTHER" id="PTHR12547:SF18">
    <property type="entry name" value="PROTEIN TIS11"/>
    <property type="match status" value="1"/>
</dbReference>
<accession>A0A1D1XLX3</accession>
<feature type="compositionally biased region" description="Polar residues" evidence="6">
    <location>
        <begin position="192"/>
        <end position="202"/>
    </location>
</feature>
<dbReference type="PANTHER" id="PTHR12547">
    <property type="entry name" value="CCCH ZINC FINGER/TIS11-RELATED"/>
    <property type="match status" value="1"/>
</dbReference>
<gene>
    <name evidence="8" type="primary">At3g47120_1</name>
    <name evidence="8" type="ORF">g.23675</name>
</gene>
<dbReference type="Pfam" id="PF00642">
    <property type="entry name" value="zf-CCCH"/>
    <property type="match status" value="1"/>
</dbReference>
<keyword evidence="3 5" id="KW-0863">Zinc-finger</keyword>
<dbReference type="Gene3D" id="4.10.1000.10">
    <property type="entry name" value="Zinc finger, CCCH-type"/>
    <property type="match status" value="2"/>
</dbReference>
<feature type="domain" description="C3H1-type" evidence="7">
    <location>
        <begin position="66"/>
        <end position="93"/>
    </location>
</feature>
<protein>
    <submittedName>
        <fullName evidence="8">Zinc finger CCCH domain-containing protein 42</fullName>
    </submittedName>
</protein>
<dbReference type="InterPro" id="IPR000571">
    <property type="entry name" value="Znf_CCCH"/>
</dbReference>
<feature type="zinc finger region" description="C3H1-type" evidence="5">
    <location>
        <begin position="132"/>
        <end position="159"/>
    </location>
</feature>
<dbReference type="SMART" id="SM00356">
    <property type="entry name" value="ZnF_C3H1"/>
    <property type="match status" value="2"/>
</dbReference>
<evidence type="ECO:0000256" key="4">
    <source>
        <dbReference type="ARBA" id="ARBA00022833"/>
    </source>
</evidence>
<evidence type="ECO:0000256" key="6">
    <source>
        <dbReference type="SAM" id="MobiDB-lite"/>
    </source>
</evidence>
<evidence type="ECO:0000256" key="2">
    <source>
        <dbReference type="ARBA" id="ARBA00022737"/>
    </source>
</evidence>
<feature type="domain" description="C3H1-type" evidence="7">
    <location>
        <begin position="132"/>
        <end position="159"/>
    </location>
</feature>
<feature type="region of interest" description="Disordered" evidence="6">
    <location>
        <begin position="93"/>
        <end position="118"/>
    </location>
</feature>
<proteinExistence type="predicted"/>
<dbReference type="EMBL" id="GDJX01024550">
    <property type="protein sequence ID" value="JAT43386.1"/>
    <property type="molecule type" value="Transcribed_RNA"/>
</dbReference>
<name>A0A1D1XLX3_9ARAE</name>
<keyword evidence="2" id="KW-0677">Repeat</keyword>
<reference evidence="8" key="1">
    <citation type="submission" date="2015-07" db="EMBL/GenBank/DDBJ databases">
        <title>Transcriptome Assembly of Anthurium amnicola.</title>
        <authorList>
            <person name="Suzuki J."/>
        </authorList>
    </citation>
    <scope>NUCLEOTIDE SEQUENCE</scope>
</reference>
<keyword evidence="4 5" id="KW-0862">Zinc</keyword>
<dbReference type="InterPro" id="IPR041367">
    <property type="entry name" value="Znf-CCCH_4"/>
</dbReference>
<evidence type="ECO:0000259" key="7">
    <source>
        <dbReference type="PROSITE" id="PS50103"/>
    </source>
</evidence>
<organism evidence="8">
    <name type="scientific">Anthurium amnicola</name>
    <dbReference type="NCBI Taxonomy" id="1678845"/>
    <lineage>
        <taxon>Eukaryota</taxon>
        <taxon>Viridiplantae</taxon>
        <taxon>Streptophyta</taxon>
        <taxon>Embryophyta</taxon>
        <taxon>Tracheophyta</taxon>
        <taxon>Spermatophyta</taxon>
        <taxon>Magnoliopsida</taxon>
        <taxon>Liliopsida</taxon>
        <taxon>Araceae</taxon>
        <taxon>Pothoideae</taxon>
        <taxon>Potheae</taxon>
        <taxon>Anthurium</taxon>
    </lineage>
</organism>
<dbReference type="InterPro" id="IPR045877">
    <property type="entry name" value="ZFP36-like"/>
</dbReference>
<sequence length="219" mass="25024">MQQRDEVQVEEGLEHEVGLEHEEGELPQEGPLNILNENDEYTLNNNNNDTNIGEVSEAASVDIQRRTDKPLCRYFARGFCRYGENCRFSHDDQLQQNGQGQGQGQGQEYQNGVEGTLSNGNEVQKYGVLTHPRSSTPCRFFAKGYCRYGDDCKFTHNDNNNNRFQTNGLVIPNGIVHPPPPHYQQPYGDWNSYPSDGDNNVIKTWDEDSQEPMHQTSYY</sequence>
<evidence type="ECO:0000256" key="1">
    <source>
        <dbReference type="ARBA" id="ARBA00022723"/>
    </source>
</evidence>
<dbReference type="GO" id="GO:0003729">
    <property type="term" value="F:mRNA binding"/>
    <property type="evidence" value="ECO:0007669"/>
    <property type="project" value="InterPro"/>
</dbReference>
<dbReference type="AlphaFoldDB" id="A0A1D1XLX3"/>
<dbReference type="InterPro" id="IPR036855">
    <property type="entry name" value="Znf_CCCH_sf"/>
</dbReference>
<keyword evidence="1 5" id="KW-0479">Metal-binding</keyword>
<evidence type="ECO:0000313" key="8">
    <source>
        <dbReference type="EMBL" id="JAT43386.1"/>
    </source>
</evidence>
<dbReference type="PROSITE" id="PS50103">
    <property type="entry name" value="ZF_C3H1"/>
    <property type="match status" value="2"/>
</dbReference>
<dbReference type="Pfam" id="PF18044">
    <property type="entry name" value="zf-CCCH_4"/>
    <property type="match status" value="1"/>
</dbReference>
<feature type="compositionally biased region" description="Low complexity" evidence="6">
    <location>
        <begin position="106"/>
        <end position="115"/>
    </location>
</feature>
<evidence type="ECO:0000256" key="5">
    <source>
        <dbReference type="PROSITE-ProRule" id="PRU00723"/>
    </source>
</evidence>
<dbReference type="SUPFAM" id="SSF90229">
    <property type="entry name" value="CCCH zinc finger"/>
    <property type="match status" value="2"/>
</dbReference>
<feature type="compositionally biased region" description="Basic and acidic residues" evidence="6">
    <location>
        <begin position="1"/>
        <end position="21"/>
    </location>
</feature>
<evidence type="ECO:0000256" key="3">
    <source>
        <dbReference type="ARBA" id="ARBA00022771"/>
    </source>
</evidence>
<dbReference type="GO" id="GO:0008270">
    <property type="term" value="F:zinc ion binding"/>
    <property type="evidence" value="ECO:0007669"/>
    <property type="project" value="UniProtKB-KW"/>
</dbReference>
<feature type="region of interest" description="Disordered" evidence="6">
    <location>
        <begin position="178"/>
        <end position="219"/>
    </location>
</feature>
<feature type="zinc finger region" description="C3H1-type" evidence="5">
    <location>
        <begin position="66"/>
        <end position="93"/>
    </location>
</feature>